<evidence type="ECO:0008006" key="9">
    <source>
        <dbReference type="Google" id="ProtNLM"/>
    </source>
</evidence>
<dbReference type="Pfam" id="PF03861">
    <property type="entry name" value="ANTAR"/>
    <property type="match status" value="1"/>
</dbReference>
<accession>A0A7W7Q7U3</accession>
<dbReference type="SUPFAM" id="SSF55781">
    <property type="entry name" value="GAF domain-like"/>
    <property type="match status" value="1"/>
</dbReference>
<protein>
    <recommendedName>
        <fullName evidence="9">ANTAR domain-containing protein</fullName>
    </recommendedName>
</protein>
<dbReference type="Gene3D" id="1.10.10.10">
    <property type="entry name" value="Winged helix-like DNA-binding domain superfamily/Winged helix DNA-binding domain"/>
    <property type="match status" value="1"/>
</dbReference>
<dbReference type="InterPro" id="IPR036513">
    <property type="entry name" value="STAS_dom_sf"/>
</dbReference>
<dbReference type="GO" id="GO:0003723">
    <property type="term" value="F:RNA binding"/>
    <property type="evidence" value="ECO:0007669"/>
    <property type="project" value="InterPro"/>
</dbReference>
<dbReference type="SMART" id="SM01012">
    <property type="entry name" value="ANTAR"/>
    <property type="match status" value="1"/>
</dbReference>
<keyword evidence="2" id="KW-0418">Kinase</keyword>
<proteinExistence type="predicted"/>
<feature type="domain" description="ANTAR" evidence="6">
    <location>
        <begin position="296"/>
        <end position="357"/>
    </location>
</feature>
<dbReference type="Gene3D" id="3.30.450.40">
    <property type="match status" value="1"/>
</dbReference>
<sequence>MTTGLGIAARPAGRGLVVQVTGILGDGEGDHASLRGVVSALPPPEVAVFDLREVQLLTVAGVRELLTVARTLGARGVRCGVVVDAGGAVGSVLRAAALPSELDVFDAVDEALTGVPRQPEVDSPSGSDLDELAVRFTSLTQMLIKDTTVDATLRRVVGAARSIVPGADLVSVTLRDPAGVFFTPVETSAVAGTLDRVQYRTGQGPCLDAARPDGPAYAASDDLATEVRWPHFVKAAAEHEVTAVLSTDLHTHGPVAVGGALNIYSTKARGLDDHDRHAALLLATHAALALAHTVATEQAMLHNQNLHRASESRDVIGQAKGILMARQGMTADEAFEVLSHTSQNLNIKLVDLARTLAHHPDSLDTPVRPRR</sequence>
<keyword evidence="4" id="KW-0804">Transcription</keyword>
<dbReference type="RefSeq" id="WP_225943885.1">
    <property type="nucleotide sequence ID" value="NZ_JACHJQ010000005.1"/>
</dbReference>
<dbReference type="InterPro" id="IPR002645">
    <property type="entry name" value="STAS_dom"/>
</dbReference>
<dbReference type="InterPro" id="IPR029016">
    <property type="entry name" value="GAF-like_dom_sf"/>
</dbReference>
<dbReference type="InterPro" id="IPR036388">
    <property type="entry name" value="WH-like_DNA-bd_sf"/>
</dbReference>
<dbReference type="InterPro" id="IPR005561">
    <property type="entry name" value="ANTAR"/>
</dbReference>
<dbReference type="InterPro" id="IPR011006">
    <property type="entry name" value="CheY-like_superfamily"/>
</dbReference>
<dbReference type="GO" id="GO:0016301">
    <property type="term" value="F:kinase activity"/>
    <property type="evidence" value="ECO:0007669"/>
    <property type="project" value="UniProtKB-KW"/>
</dbReference>
<feature type="domain" description="STAS" evidence="5">
    <location>
        <begin position="48"/>
        <end position="115"/>
    </location>
</feature>
<keyword evidence="8" id="KW-1185">Reference proteome</keyword>
<dbReference type="PROSITE" id="PS50801">
    <property type="entry name" value="STAS"/>
    <property type="match status" value="1"/>
</dbReference>
<gene>
    <name evidence="7" type="ORF">FHR82_004857</name>
</gene>
<evidence type="ECO:0000259" key="5">
    <source>
        <dbReference type="PROSITE" id="PS50801"/>
    </source>
</evidence>
<dbReference type="InterPro" id="IPR003018">
    <property type="entry name" value="GAF"/>
</dbReference>
<evidence type="ECO:0000256" key="4">
    <source>
        <dbReference type="ARBA" id="ARBA00023163"/>
    </source>
</evidence>
<evidence type="ECO:0000259" key="6">
    <source>
        <dbReference type="PROSITE" id="PS50921"/>
    </source>
</evidence>
<dbReference type="EMBL" id="JACHJQ010000005">
    <property type="protein sequence ID" value="MBB4908604.1"/>
    <property type="molecule type" value="Genomic_DNA"/>
</dbReference>
<dbReference type="AlphaFoldDB" id="A0A7W7Q7U3"/>
<keyword evidence="1" id="KW-0808">Transferase</keyword>
<dbReference type="PROSITE" id="PS50921">
    <property type="entry name" value="ANTAR"/>
    <property type="match status" value="1"/>
</dbReference>
<name>A0A7W7Q7U3_9PSEU</name>
<evidence type="ECO:0000256" key="1">
    <source>
        <dbReference type="ARBA" id="ARBA00022679"/>
    </source>
</evidence>
<evidence type="ECO:0000256" key="2">
    <source>
        <dbReference type="ARBA" id="ARBA00022777"/>
    </source>
</evidence>
<evidence type="ECO:0000313" key="8">
    <source>
        <dbReference type="Proteomes" id="UP000520767"/>
    </source>
</evidence>
<keyword evidence="3" id="KW-0805">Transcription regulation</keyword>
<evidence type="ECO:0000256" key="3">
    <source>
        <dbReference type="ARBA" id="ARBA00023015"/>
    </source>
</evidence>
<dbReference type="SUPFAM" id="SSF52091">
    <property type="entry name" value="SpoIIaa-like"/>
    <property type="match status" value="1"/>
</dbReference>
<evidence type="ECO:0000313" key="7">
    <source>
        <dbReference type="EMBL" id="MBB4908604.1"/>
    </source>
</evidence>
<dbReference type="SUPFAM" id="SSF52172">
    <property type="entry name" value="CheY-like"/>
    <property type="match status" value="1"/>
</dbReference>
<dbReference type="Gene3D" id="3.30.750.24">
    <property type="entry name" value="STAS domain"/>
    <property type="match status" value="1"/>
</dbReference>
<dbReference type="Pfam" id="PF13185">
    <property type="entry name" value="GAF_2"/>
    <property type="match status" value="1"/>
</dbReference>
<organism evidence="7 8">
    <name type="scientific">Actinophytocola algeriensis</name>
    <dbReference type="NCBI Taxonomy" id="1768010"/>
    <lineage>
        <taxon>Bacteria</taxon>
        <taxon>Bacillati</taxon>
        <taxon>Actinomycetota</taxon>
        <taxon>Actinomycetes</taxon>
        <taxon>Pseudonocardiales</taxon>
        <taxon>Pseudonocardiaceae</taxon>
    </lineage>
</organism>
<reference evidence="7 8" key="1">
    <citation type="submission" date="2020-08" db="EMBL/GenBank/DDBJ databases">
        <title>Genomic Encyclopedia of Type Strains, Phase III (KMG-III): the genomes of soil and plant-associated and newly described type strains.</title>
        <authorList>
            <person name="Whitman W."/>
        </authorList>
    </citation>
    <scope>NUCLEOTIDE SEQUENCE [LARGE SCALE GENOMIC DNA]</scope>
    <source>
        <strain evidence="7 8">CECT 8960</strain>
    </source>
</reference>
<comment type="caution">
    <text evidence="7">The sequence shown here is derived from an EMBL/GenBank/DDBJ whole genome shotgun (WGS) entry which is preliminary data.</text>
</comment>
<dbReference type="Proteomes" id="UP000520767">
    <property type="component" value="Unassembled WGS sequence"/>
</dbReference>